<dbReference type="VEuPathDB" id="VectorBase:HLOH_057912"/>
<dbReference type="PANTHER" id="PTHR11783">
    <property type="entry name" value="SULFOTRANSFERASE SULT"/>
    <property type="match status" value="1"/>
</dbReference>
<proteinExistence type="inferred from homology"/>
<dbReference type="SUPFAM" id="SSF52540">
    <property type="entry name" value="P-loop containing nucleoside triphosphate hydrolases"/>
    <property type="match status" value="1"/>
</dbReference>
<dbReference type="GO" id="GO:0008146">
    <property type="term" value="F:sulfotransferase activity"/>
    <property type="evidence" value="ECO:0007669"/>
    <property type="project" value="InterPro"/>
</dbReference>
<dbReference type="Pfam" id="PF00685">
    <property type="entry name" value="Sulfotransfer_1"/>
    <property type="match status" value="1"/>
</dbReference>
<evidence type="ECO:0000256" key="2">
    <source>
        <dbReference type="ARBA" id="ARBA00022679"/>
    </source>
</evidence>
<evidence type="ECO:0000259" key="4">
    <source>
        <dbReference type="Pfam" id="PF00685"/>
    </source>
</evidence>
<dbReference type="AlphaFoldDB" id="A0A9J6GCD3"/>
<keyword evidence="6" id="KW-1185">Reference proteome</keyword>
<dbReference type="InterPro" id="IPR027417">
    <property type="entry name" value="P-loop_NTPase"/>
</dbReference>
<dbReference type="Gene3D" id="3.40.50.300">
    <property type="entry name" value="P-loop containing nucleotide triphosphate hydrolases"/>
    <property type="match status" value="1"/>
</dbReference>
<protein>
    <recommendedName>
        <fullName evidence="4">Sulfotransferase domain-containing protein</fullName>
    </recommendedName>
</protein>
<comment type="caution">
    <text evidence="5">The sequence shown here is derived from an EMBL/GenBank/DDBJ whole genome shotgun (WGS) entry which is preliminary data.</text>
</comment>
<dbReference type="Proteomes" id="UP000821853">
    <property type="component" value="Chromosome 5"/>
</dbReference>
<keyword evidence="2" id="KW-0808">Transferase</keyword>
<evidence type="ECO:0000313" key="5">
    <source>
        <dbReference type="EMBL" id="KAH9376094.1"/>
    </source>
</evidence>
<accession>A0A9J6GCD3</accession>
<organism evidence="5 6">
    <name type="scientific">Haemaphysalis longicornis</name>
    <name type="common">Bush tick</name>
    <dbReference type="NCBI Taxonomy" id="44386"/>
    <lineage>
        <taxon>Eukaryota</taxon>
        <taxon>Metazoa</taxon>
        <taxon>Ecdysozoa</taxon>
        <taxon>Arthropoda</taxon>
        <taxon>Chelicerata</taxon>
        <taxon>Arachnida</taxon>
        <taxon>Acari</taxon>
        <taxon>Parasitiformes</taxon>
        <taxon>Ixodida</taxon>
        <taxon>Ixodoidea</taxon>
        <taxon>Ixodidae</taxon>
        <taxon>Haemaphysalinae</taxon>
        <taxon>Haemaphysalis</taxon>
    </lineage>
</organism>
<name>A0A9J6GCD3_HAELO</name>
<reference evidence="5 6" key="1">
    <citation type="journal article" date="2020" name="Cell">
        <title>Large-Scale Comparative Analyses of Tick Genomes Elucidate Their Genetic Diversity and Vector Capacities.</title>
        <authorList>
            <consortium name="Tick Genome and Microbiome Consortium (TIGMIC)"/>
            <person name="Jia N."/>
            <person name="Wang J."/>
            <person name="Shi W."/>
            <person name="Du L."/>
            <person name="Sun Y."/>
            <person name="Zhan W."/>
            <person name="Jiang J.F."/>
            <person name="Wang Q."/>
            <person name="Zhang B."/>
            <person name="Ji P."/>
            <person name="Bell-Sakyi L."/>
            <person name="Cui X.M."/>
            <person name="Yuan T.T."/>
            <person name="Jiang B.G."/>
            <person name="Yang W.F."/>
            <person name="Lam T.T."/>
            <person name="Chang Q.C."/>
            <person name="Ding S.J."/>
            <person name="Wang X.J."/>
            <person name="Zhu J.G."/>
            <person name="Ruan X.D."/>
            <person name="Zhao L."/>
            <person name="Wei J.T."/>
            <person name="Ye R.Z."/>
            <person name="Que T.C."/>
            <person name="Du C.H."/>
            <person name="Zhou Y.H."/>
            <person name="Cheng J.X."/>
            <person name="Dai P.F."/>
            <person name="Guo W.B."/>
            <person name="Han X.H."/>
            <person name="Huang E.J."/>
            <person name="Li L.F."/>
            <person name="Wei W."/>
            <person name="Gao Y.C."/>
            <person name="Liu J.Z."/>
            <person name="Shao H.Z."/>
            <person name="Wang X."/>
            <person name="Wang C.C."/>
            <person name="Yang T.C."/>
            <person name="Huo Q.B."/>
            <person name="Li W."/>
            <person name="Chen H.Y."/>
            <person name="Chen S.E."/>
            <person name="Zhou L.G."/>
            <person name="Ni X.B."/>
            <person name="Tian J.H."/>
            <person name="Sheng Y."/>
            <person name="Liu T."/>
            <person name="Pan Y.S."/>
            <person name="Xia L.Y."/>
            <person name="Li J."/>
            <person name="Zhao F."/>
            <person name="Cao W.C."/>
        </authorList>
    </citation>
    <scope>NUCLEOTIDE SEQUENCE [LARGE SCALE GENOMIC DNA]</scope>
    <source>
        <strain evidence="5">HaeL-2018</strain>
    </source>
</reference>
<dbReference type="OrthoDB" id="205623at2759"/>
<sequence length="335" mass="38837">MEDFRRLLKTRFKKFRRNAEANERRGPSSASDAEDTDELPDDLTRSLKGFNLEVVRDALRYQARPGDVFVATYPKTGTTWTQYIVWMLLNLDKGLPSFKDIMTRLVVFLELAGRKAVEELAEPRIIKHHLPFSLAPYHPQARNVVIVRNPFDCLVSFYHHSAADPHMGMQPGATFDEFFEEFLAGRVPFGSYFDNVLSWYARRNDPNVFFFYYETLKERPASVVLEIAEFLDPAIAERLRHNEATLRFIVDKTSFKSLKDSAEGASGGSGESVTNGRPSREEDIFENLAKKFFRKGEVGDFKGHLRPEQQRRLRQVCEERLKGTDMLRVWKKWLE</sequence>
<dbReference type="OMA" id="FWLSPYH"/>
<evidence type="ECO:0000256" key="3">
    <source>
        <dbReference type="SAM" id="MobiDB-lite"/>
    </source>
</evidence>
<dbReference type="InterPro" id="IPR000863">
    <property type="entry name" value="Sulfotransferase_dom"/>
</dbReference>
<gene>
    <name evidence="5" type="ORF">HPB48_014484</name>
</gene>
<evidence type="ECO:0000313" key="6">
    <source>
        <dbReference type="Proteomes" id="UP000821853"/>
    </source>
</evidence>
<dbReference type="EMBL" id="JABSTR010000007">
    <property type="protein sequence ID" value="KAH9376094.1"/>
    <property type="molecule type" value="Genomic_DNA"/>
</dbReference>
<feature type="region of interest" description="Disordered" evidence="3">
    <location>
        <begin position="18"/>
        <end position="40"/>
    </location>
</feature>
<feature type="domain" description="Sulfotransferase" evidence="4">
    <location>
        <begin position="66"/>
        <end position="324"/>
    </location>
</feature>
<feature type="region of interest" description="Disordered" evidence="3">
    <location>
        <begin position="259"/>
        <end position="278"/>
    </location>
</feature>
<evidence type="ECO:0000256" key="1">
    <source>
        <dbReference type="ARBA" id="ARBA00005771"/>
    </source>
</evidence>
<comment type="similarity">
    <text evidence="1">Belongs to the sulfotransferase 1 family.</text>
</comment>